<proteinExistence type="predicted"/>
<gene>
    <name evidence="2" type="ORF">PXEA_LOCUS6709</name>
</gene>
<dbReference type="OrthoDB" id="10070760at2759"/>
<keyword evidence="3" id="KW-1185">Reference proteome</keyword>
<dbReference type="AlphaFoldDB" id="A0A448WJH1"/>
<name>A0A448WJH1_9PLAT</name>
<reference evidence="2" key="1">
    <citation type="submission" date="2018-11" db="EMBL/GenBank/DDBJ databases">
        <authorList>
            <consortium name="Pathogen Informatics"/>
        </authorList>
    </citation>
    <scope>NUCLEOTIDE SEQUENCE</scope>
</reference>
<dbReference type="PROSITE" id="PS50835">
    <property type="entry name" value="IG_LIKE"/>
    <property type="match status" value="1"/>
</dbReference>
<feature type="domain" description="Ig-like" evidence="1">
    <location>
        <begin position="78"/>
        <end position="159"/>
    </location>
</feature>
<dbReference type="InterPro" id="IPR007110">
    <property type="entry name" value="Ig-like_dom"/>
</dbReference>
<organism evidence="2 3">
    <name type="scientific">Protopolystoma xenopodis</name>
    <dbReference type="NCBI Taxonomy" id="117903"/>
    <lineage>
        <taxon>Eukaryota</taxon>
        <taxon>Metazoa</taxon>
        <taxon>Spiralia</taxon>
        <taxon>Lophotrochozoa</taxon>
        <taxon>Platyhelminthes</taxon>
        <taxon>Monogenea</taxon>
        <taxon>Polyopisthocotylea</taxon>
        <taxon>Polystomatidea</taxon>
        <taxon>Polystomatidae</taxon>
        <taxon>Protopolystoma</taxon>
    </lineage>
</organism>
<protein>
    <recommendedName>
        <fullName evidence="1">Ig-like domain-containing protein</fullName>
    </recommendedName>
</protein>
<dbReference type="EMBL" id="CAAALY010017266">
    <property type="protein sequence ID" value="VEL13269.1"/>
    <property type="molecule type" value="Genomic_DNA"/>
</dbReference>
<comment type="caution">
    <text evidence="2">The sequence shown here is derived from an EMBL/GenBank/DDBJ whole genome shotgun (WGS) entry which is preliminary data.</text>
</comment>
<dbReference type="Proteomes" id="UP000784294">
    <property type="component" value="Unassembled WGS sequence"/>
</dbReference>
<sequence length="194" mass="21646">MSSLPIFIGSEGLENHCNLAEQVNRPVETLARIVLPNGSQSSRRQPSNLKSSNWSSCSPTLPFFSQFCVEPVAGIQFPGLKNGVIEVIETGDVLQECRVTPNTLPLEYAYHWLDSGGRIVSNSALLHKEYLLRARDEGIFTCVAVPTKPGALRVERQVNLVVSRKLKTRSSCTHTHSILFLFVGWQEKHLLRSF</sequence>
<evidence type="ECO:0000259" key="1">
    <source>
        <dbReference type="PROSITE" id="PS50835"/>
    </source>
</evidence>
<accession>A0A448WJH1</accession>
<evidence type="ECO:0000313" key="3">
    <source>
        <dbReference type="Proteomes" id="UP000784294"/>
    </source>
</evidence>
<evidence type="ECO:0000313" key="2">
    <source>
        <dbReference type="EMBL" id="VEL13269.1"/>
    </source>
</evidence>